<dbReference type="InterPro" id="IPR006182">
    <property type="entry name" value="FliF_N_dom"/>
</dbReference>
<comment type="subcellular location">
    <subcellularLocation>
        <location evidence="2 12">Bacterial flagellum basal body</location>
    </subcellularLocation>
    <subcellularLocation>
        <location evidence="3">Cell membrane</location>
        <topology evidence="3">Multi-pass membrane protein</topology>
    </subcellularLocation>
</comment>
<feature type="transmembrane region" description="Helical" evidence="14">
    <location>
        <begin position="451"/>
        <end position="469"/>
    </location>
</feature>
<evidence type="ECO:0000256" key="5">
    <source>
        <dbReference type="ARBA" id="ARBA00017949"/>
    </source>
</evidence>
<keyword evidence="17" id="KW-0282">Flagellum</keyword>
<evidence type="ECO:0000256" key="2">
    <source>
        <dbReference type="ARBA" id="ARBA00004117"/>
    </source>
</evidence>
<keyword evidence="18" id="KW-1185">Reference proteome</keyword>
<dbReference type="EMBL" id="JBEVCJ010000007">
    <property type="protein sequence ID" value="MET1255042.1"/>
    <property type="molecule type" value="Genomic_DNA"/>
</dbReference>
<evidence type="ECO:0000256" key="10">
    <source>
        <dbReference type="ARBA" id="ARBA00023143"/>
    </source>
</evidence>
<protein>
    <recommendedName>
        <fullName evidence="5 12">Flagellar M-ring protein</fullName>
    </recommendedName>
</protein>
<comment type="function">
    <text evidence="1 12">The M ring may be actively involved in energy transduction.</text>
</comment>
<keyword evidence="7 14" id="KW-0812">Transmembrane</keyword>
<accession>A0ABV2BSZ0</accession>
<keyword evidence="17" id="KW-0969">Cilium</keyword>
<feature type="compositionally biased region" description="Low complexity" evidence="13">
    <location>
        <begin position="320"/>
        <end position="346"/>
    </location>
</feature>
<keyword evidence="6" id="KW-1003">Cell membrane</keyword>
<dbReference type="InterPro" id="IPR000067">
    <property type="entry name" value="FlgMring_FliF"/>
</dbReference>
<dbReference type="InterPro" id="IPR045851">
    <property type="entry name" value="AMP-bd_C_sf"/>
</dbReference>
<dbReference type="PANTHER" id="PTHR30046:SF0">
    <property type="entry name" value="FLAGELLAR M-RING PROTEIN"/>
    <property type="match status" value="1"/>
</dbReference>
<evidence type="ECO:0000256" key="1">
    <source>
        <dbReference type="ARBA" id="ARBA00003820"/>
    </source>
</evidence>
<evidence type="ECO:0000256" key="9">
    <source>
        <dbReference type="ARBA" id="ARBA00023136"/>
    </source>
</evidence>
<gene>
    <name evidence="17" type="primary">fliF</name>
    <name evidence="17" type="ORF">ABVT43_07895</name>
</gene>
<comment type="similarity">
    <text evidence="4 12">Belongs to the FliF family.</text>
</comment>
<feature type="domain" description="Flagellar M-ring N-terminal" evidence="15">
    <location>
        <begin position="54"/>
        <end position="226"/>
    </location>
</feature>
<dbReference type="InterPro" id="IPR013556">
    <property type="entry name" value="Flag_M-ring_C"/>
</dbReference>
<feature type="compositionally biased region" description="Basic and acidic residues" evidence="13">
    <location>
        <begin position="297"/>
        <end position="306"/>
    </location>
</feature>
<dbReference type="PIRSF" id="PIRSF004862">
    <property type="entry name" value="FliF"/>
    <property type="match status" value="1"/>
</dbReference>
<evidence type="ECO:0000256" key="11">
    <source>
        <dbReference type="ARBA" id="ARBA00025936"/>
    </source>
</evidence>
<evidence type="ECO:0000256" key="12">
    <source>
        <dbReference type="PIRNR" id="PIRNR004862"/>
    </source>
</evidence>
<feature type="region of interest" description="Disordered" evidence="13">
    <location>
        <begin position="297"/>
        <end position="346"/>
    </location>
</feature>
<evidence type="ECO:0000256" key="7">
    <source>
        <dbReference type="ARBA" id="ARBA00022692"/>
    </source>
</evidence>
<name>A0ABV2BSZ0_9GAMM</name>
<proteinExistence type="inferred from homology"/>
<comment type="caution">
    <text evidence="17">The sequence shown here is derived from an EMBL/GenBank/DDBJ whole genome shotgun (WGS) entry which is preliminary data.</text>
</comment>
<keyword evidence="10 12" id="KW-0975">Bacterial flagellum</keyword>
<dbReference type="Proteomes" id="UP001548189">
    <property type="component" value="Unassembled WGS sequence"/>
</dbReference>
<evidence type="ECO:0000256" key="14">
    <source>
        <dbReference type="SAM" id="Phobius"/>
    </source>
</evidence>
<evidence type="ECO:0000256" key="8">
    <source>
        <dbReference type="ARBA" id="ARBA00022989"/>
    </source>
</evidence>
<keyword evidence="8 14" id="KW-1133">Transmembrane helix</keyword>
<sequence>MAEAASTDLVEVDSGSSPGILPGMTSLAPLKQVGILIAIAASIALGVFIALWSNEPPMRPLENLPPEASMDVINYLEQQQIPYRIDTTGRVLVPQSRYKRIQIELGAQGIAVGQNEEDPYLKKDSGFGVSQRMEKARLLRNQELRLTSTLQQFNGVKAVKVHLAIPKESSFIKNRKKPSASVLLNLYSRGALSEEQVGAMVDLVSSSIPNLERERVTITDQFGRLYHSGSMTHSQNESNRELKIMRERQEDIKSRVEEILTPLVGIGAYTVQVNVDMDFTKKEQTLQSFNPDLPAVRSERTIDDSRNGGNAEGVPGALSNQPPGAAQIPAQANNNQGQQAATSNTNKRLEAERNYELDTTISHILPQVGIIKRISVSIGLDHINDPANEGQKIPRSAAELAQISRLVQAAIGYSVQRGDLVSVESFPFMTGETLPEPLPPAFYETELFQSLLKPVIGLILGLLLIFGVLKPTLKKLSSVPAKEVSLSDNDELDMGGLDDAGSLGGLADDHVVLSGNDNLELPPPTVGEVKKLEQAKGVVNNNPTLVAQLVKNWIDDNG</sequence>
<dbReference type="Pfam" id="PF01514">
    <property type="entry name" value="YscJ_FliF"/>
    <property type="match status" value="1"/>
</dbReference>
<comment type="subunit">
    <text evidence="11">The basal body constitutes a major portion of the flagellar organelle and consists of four rings (L,P,S, and M) mounted on a central rod. The M ring is integral to the inner membrane of the cell and may be connected to the flagellar rod via the S ring. The S (supramembrane ring) lies just distal to the M ring. The L and P rings lie in the outer membrane and the periplasmic space, respectively.</text>
</comment>
<reference evidence="17 18" key="1">
    <citation type="submission" date="2024-06" db="EMBL/GenBank/DDBJ databases">
        <authorList>
            <person name="Li F."/>
        </authorList>
    </citation>
    <scope>NUCLEOTIDE SEQUENCE [LARGE SCALE GENOMIC DNA]</scope>
    <source>
        <strain evidence="17 18">GXAS 311</strain>
    </source>
</reference>
<evidence type="ECO:0000313" key="17">
    <source>
        <dbReference type="EMBL" id="MET1255042.1"/>
    </source>
</evidence>
<dbReference type="RefSeq" id="WP_353895628.1">
    <property type="nucleotide sequence ID" value="NZ_JBEVCJ010000007.1"/>
</dbReference>
<evidence type="ECO:0000256" key="6">
    <source>
        <dbReference type="ARBA" id="ARBA00022475"/>
    </source>
</evidence>
<evidence type="ECO:0000256" key="4">
    <source>
        <dbReference type="ARBA" id="ARBA00007971"/>
    </source>
</evidence>
<dbReference type="Pfam" id="PF08345">
    <property type="entry name" value="YscJ_FliF_C"/>
    <property type="match status" value="1"/>
</dbReference>
<feature type="transmembrane region" description="Helical" evidence="14">
    <location>
        <begin position="33"/>
        <end position="52"/>
    </location>
</feature>
<evidence type="ECO:0000256" key="3">
    <source>
        <dbReference type="ARBA" id="ARBA00004651"/>
    </source>
</evidence>
<evidence type="ECO:0000256" key="13">
    <source>
        <dbReference type="SAM" id="MobiDB-lite"/>
    </source>
</evidence>
<dbReference type="PANTHER" id="PTHR30046">
    <property type="entry name" value="FLAGELLAR M-RING PROTEIN"/>
    <property type="match status" value="1"/>
</dbReference>
<keyword evidence="9 14" id="KW-0472">Membrane</keyword>
<evidence type="ECO:0000259" key="15">
    <source>
        <dbReference type="Pfam" id="PF01514"/>
    </source>
</evidence>
<evidence type="ECO:0000313" key="18">
    <source>
        <dbReference type="Proteomes" id="UP001548189"/>
    </source>
</evidence>
<feature type="domain" description="Flagellar M-ring C-terminal" evidence="16">
    <location>
        <begin position="260"/>
        <end position="428"/>
    </location>
</feature>
<evidence type="ECO:0000259" key="16">
    <source>
        <dbReference type="Pfam" id="PF08345"/>
    </source>
</evidence>
<organism evidence="17 18">
    <name type="scientific">Aliikangiella maris</name>
    <dbReference type="NCBI Taxonomy" id="3162458"/>
    <lineage>
        <taxon>Bacteria</taxon>
        <taxon>Pseudomonadati</taxon>
        <taxon>Pseudomonadota</taxon>
        <taxon>Gammaproteobacteria</taxon>
        <taxon>Oceanospirillales</taxon>
        <taxon>Pleioneaceae</taxon>
        <taxon>Aliikangiella</taxon>
    </lineage>
</organism>
<dbReference type="PRINTS" id="PR01009">
    <property type="entry name" value="FLGMRINGFLIF"/>
</dbReference>
<dbReference type="Gene3D" id="3.30.300.30">
    <property type="match status" value="1"/>
</dbReference>
<dbReference type="InterPro" id="IPR043427">
    <property type="entry name" value="YscJ/FliF"/>
</dbReference>
<keyword evidence="17" id="KW-0966">Cell projection</keyword>
<dbReference type="NCBIfam" id="TIGR00206">
    <property type="entry name" value="fliF"/>
    <property type="match status" value="1"/>
</dbReference>